<reference evidence="2 3" key="1">
    <citation type="submission" date="2019-01" db="EMBL/GenBank/DDBJ databases">
        <title>A draft genome assembly of the solar-powered sea slug Elysia chlorotica.</title>
        <authorList>
            <person name="Cai H."/>
            <person name="Li Q."/>
            <person name="Fang X."/>
            <person name="Li J."/>
            <person name="Curtis N.E."/>
            <person name="Altenburger A."/>
            <person name="Shibata T."/>
            <person name="Feng M."/>
            <person name="Maeda T."/>
            <person name="Schwartz J.A."/>
            <person name="Shigenobu S."/>
            <person name="Lundholm N."/>
            <person name="Nishiyama T."/>
            <person name="Yang H."/>
            <person name="Hasebe M."/>
            <person name="Li S."/>
            <person name="Pierce S.K."/>
            <person name="Wang J."/>
        </authorList>
    </citation>
    <scope>NUCLEOTIDE SEQUENCE [LARGE SCALE GENOMIC DNA]</scope>
    <source>
        <strain evidence="2">EC2010</strain>
        <tissue evidence="2">Whole organism of an adult</tissue>
    </source>
</reference>
<feature type="region of interest" description="Disordered" evidence="1">
    <location>
        <begin position="100"/>
        <end position="129"/>
    </location>
</feature>
<feature type="compositionally biased region" description="Basic and acidic residues" evidence="1">
    <location>
        <begin position="100"/>
        <end position="123"/>
    </location>
</feature>
<sequence length="229" mass="25342">MYSVQPSARHGRQSPVQEQKCDSMEFDFIPQVYSLQAAVDTACLNLNPTSPRPFRVHTAGKVFCLVVVAGATVATSPEPPLQGGGAQSVVPEVRLTRGLHERLGSRAERSRKAFRPRSAETSRDQPPCARQQKPGILAIVALWEYERDAARPAQSILYTSTAEQSARRNFYTGAMDNGSTGAGRFCRTGLWHLFVGRVGLEKVITRFDSRVWCLQACKSLYANSVEWLL</sequence>
<organism evidence="2 3">
    <name type="scientific">Elysia chlorotica</name>
    <name type="common">Eastern emerald elysia</name>
    <name type="synonym">Sea slug</name>
    <dbReference type="NCBI Taxonomy" id="188477"/>
    <lineage>
        <taxon>Eukaryota</taxon>
        <taxon>Metazoa</taxon>
        <taxon>Spiralia</taxon>
        <taxon>Lophotrochozoa</taxon>
        <taxon>Mollusca</taxon>
        <taxon>Gastropoda</taxon>
        <taxon>Heterobranchia</taxon>
        <taxon>Euthyneura</taxon>
        <taxon>Panpulmonata</taxon>
        <taxon>Sacoglossa</taxon>
        <taxon>Placobranchoidea</taxon>
        <taxon>Plakobranchidae</taxon>
        <taxon>Elysia</taxon>
    </lineage>
</organism>
<dbReference type="AlphaFoldDB" id="A0A433U9X7"/>
<accession>A0A433U9X7</accession>
<evidence type="ECO:0000313" key="2">
    <source>
        <dbReference type="EMBL" id="RUS90608.1"/>
    </source>
</evidence>
<comment type="caution">
    <text evidence="2">The sequence shown here is derived from an EMBL/GenBank/DDBJ whole genome shotgun (WGS) entry which is preliminary data.</text>
</comment>
<evidence type="ECO:0000313" key="3">
    <source>
        <dbReference type="Proteomes" id="UP000271974"/>
    </source>
</evidence>
<dbReference type="EMBL" id="RQTK01000028">
    <property type="protein sequence ID" value="RUS90608.1"/>
    <property type="molecule type" value="Genomic_DNA"/>
</dbReference>
<dbReference type="Proteomes" id="UP000271974">
    <property type="component" value="Unassembled WGS sequence"/>
</dbReference>
<protein>
    <submittedName>
        <fullName evidence="2">Uncharacterized protein</fullName>
    </submittedName>
</protein>
<keyword evidence="3" id="KW-1185">Reference proteome</keyword>
<evidence type="ECO:0000256" key="1">
    <source>
        <dbReference type="SAM" id="MobiDB-lite"/>
    </source>
</evidence>
<proteinExistence type="predicted"/>
<gene>
    <name evidence="2" type="ORF">EGW08_001605</name>
</gene>
<name>A0A433U9X7_ELYCH</name>